<gene>
    <name evidence="2" type="ORF">FUA48_05205</name>
</gene>
<name>A0A5B9FTQ8_9FLAO</name>
<reference evidence="2 3" key="1">
    <citation type="submission" date="2019-08" db="EMBL/GenBank/DDBJ databases">
        <title>Flavobacterium alkalisoli sp. nov., isolated from rhizosphere soil of Suaeda salsa.</title>
        <authorList>
            <person name="Sun J.-Q."/>
            <person name="Xu L."/>
        </authorList>
    </citation>
    <scope>NUCLEOTIDE SEQUENCE [LARGE SCALE GENOMIC DNA]</scope>
    <source>
        <strain evidence="2 3">XS-5</strain>
    </source>
</reference>
<accession>A0A5B9FTQ8</accession>
<dbReference type="Proteomes" id="UP000321222">
    <property type="component" value="Chromosome"/>
</dbReference>
<dbReference type="RefSeq" id="WP_147582565.1">
    <property type="nucleotide sequence ID" value="NZ_CP042831.1"/>
</dbReference>
<evidence type="ECO:0000313" key="3">
    <source>
        <dbReference type="Proteomes" id="UP000321222"/>
    </source>
</evidence>
<dbReference type="Pfam" id="PF14206">
    <property type="entry name" value="Cys_rich_CPCC"/>
    <property type="match status" value="1"/>
</dbReference>
<evidence type="ECO:0000259" key="1">
    <source>
        <dbReference type="Pfam" id="PF14206"/>
    </source>
</evidence>
<dbReference type="KEGG" id="fak:FUA48_05205"/>
<evidence type="ECO:0000313" key="2">
    <source>
        <dbReference type="EMBL" id="QEE48998.1"/>
    </source>
</evidence>
<keyword evidence="3" id="KW-1185">Reference proteome</keyword>
<dbReference type="EMBL" id="CP042831">
    <property type="protein sequence ID" value="QEE48998.1"/>
    <property type="molecule type" value="Genomic_DNA"/>
</dbReference>
<sequence>MDFLQELHFRRDFFHNNFSIRPEVRRLDTRFEIFKISCPVCGYLTLKQRCAYDICWLCFWEDDGTDNFDSEIAKGGPNGNMTLSEARTIFLNSKRQLMDLDFMKDDIRNTIKLKMIFLDNLILNNNSKNDILKAHEELIAVFEGNSITGLDSLFRQ</sequence>
<feature type="domain" description="Cysteine-rich CPCC" evidence="1">
    <location>
        <begin position="37"/>
        <end position="90"/>
    </location>
</feature>
<dbReference type="InterPro" id="IPR025983">
    <property type="entry name" value="Cys_rich_CPCC"/>
</dbReference>
<dbReference type="AlphaFoldDB" id="A0A5B9FTQ8"/>
<protein>
    <recommendedName>
        <fullName evidence="1">Cysteine-rich CPCC domain-containing protein</fullName>
    </recommendedName>
</protein>
<proteinExistence type="predicted"/>
<organism evidence="2 3">
    <name type="scientific">Flavobacterium alkalisoli</name>
    <dbReference type="NCBI Taxonomy" id="2602769"/>
    <lineage>
        <taxon>Bacteria</taxon>
        <taxon>Pseudomonadati</taxon>
        <taxon>Bacteroidota</taxon>
        <taxon>Flavobacteriia</taxon>
        <taxon>Flavobacteriales</taxon>
        <taxon>Flavobacteriaceae</taxon>
        <taxon>Flavobacterium</taxon>
    </lineage>
</organism>
<dbReference type="OrthoDB" id="1456570at2"/>